<accession>A0A512DVW3</accession>
<sequence length="449" mass="49117">MKDDAQTVEGASAVVAGSRKSGTAKFLALFADPVRRYSILEQVLLSATNFIFMLLLARHFPRESFGFFSGCWVGFYLLLSLHRAFVVVPFVIETADHALLRKAGRTWRRYNVLVLGIFTALCLAAAAGLNFLWPDGGWIAAMTVAATLLMIPGAYQEFNRRWSIQIGNIGAVLMAAAAYSAILLLGAGLAIRLENIWLALGGLWLAAFAAAVTSWARNRAFGIDAEFEPLRRFVGERRGYFAWSGISAVAYNGYNQIPPLILTIMAGPSAVALFQATRTFTQPMSVLMMAVDNFDRPRAIRSLNAGGMGEMFRQLLKATLVLFVMCMPIWLVLGLFPHQIIHLVYGGAYADGAVPIYLWIAFSVVSILAYPAETSLYVLKRPELVGRGRIWAGVASVVVCVATIPYLGANGALLGVISGWALSGSWSFWKFRRHMKHHHSTEAKPTASA</sequence>
<feature type="transmembrane region" description="Helical" evidence="6">
    <location>
        <begin position="196"/>
        <end position="216"/>
    </location>
</feature>
<keyword evidence="5 6" id="KW-0472">Membrane</keyword>
<evidence type="ECO:0000313" key="8">
    <source>
        <dbReference type="Proteomes" id="UP000321523"/>
    </source>
</evidence>
<feature type="transmembrane region" description="Helical" evidence="6">
    <location>
        <begin position="315"/>
        <end position="336"/>
    </location>
</feature>
<evidence type="ECO:0000256" key="5">
    <source>
        <dbReference type="ARBA" id="ARBA00023136"/>
    </source>
</evidence>
<dbReference type="GO" id="GO:0005886">
    <property type="term" value="C:plasma membrane"/>
    <property type="evidence" value="ECO:0007669"/>
    <property type="project" value="UniProtKB-SubCell"/>
</dbReference>
<evidence type="ECO:0000256" key="2">
    <source>
        <dbReference type="ARBA" id="ARBA00022475"/>
    </source>
</evidence>
<feature type="transmembrane region" description="Helical" evidence="6">
    <location>
        <begin position="112"/>
        <end position="132"/>
    </location>
</feature>
<comment type="caution">
    <text evidence="7">The sequence shown here is derived from an EMBL/GenBank/DDBJ whole genome shotgun (WGS) entry which is preliminary data.</text>
</comment>
<feature type="transmembrane region" description="Helical" evidence="6">
    <location>
        <begin position="390"/>
        <end position="407"/>
    </location>
</feature>
<dbReference type="PANTHER" id="PTHR30250:SF26">
    <property type="entry name" value="PSMA PROTEIN"/>
    <property type="match status" value="1"/>
</dbReference>
<dbReference type="AlphaFoldDB" id="A0A512DVW3"/>
<dbReference type="Proteomes" id="UP000321523">
    <property type="component" value="Unassembled WGS sequence"/>
</dbReference>
<evidence type="ECO:0000256" key="3">
    <source>
        <dbReference type="ARBA" id="ARBA00022692"/>
    </source>
</evidence>
<feature type="transmembrane region" description="Helical" evidence="6">
    <location>
        <begin position="413"/>
        <end position="429"/>
    </location>
</feature>
<feature type="transmembrane region" description="Helical" evidence="6">
    <location>
        <begin position="167"/>
        <end position="190"/>
    </location>
</feature>
<evidence type="ECO:0000256" key="6">
    <source>
        <dbReference type="SAM" id="Phobius"/>
    </source>
</evidence>
<protein>
    <submittedName>
        <fullName evidence="7">Uncharacterized protein</fullName>
    </submittedName>
</protein>
<reference evidence="7 8" key="1">
    <citation type="submission" date="2019-07" db="EMBL/GenBank/DDBJ databases">
        <title>Whole genome shotgun sequence of Skermanella aerolata NBRC 106429.</title>
        <authorList>
            <person name="Hosoyama A."/>
            <person name="Uohara A."/>
            <person name="Ohji S."/>
            <person name="Ichikawa N."/>
        </authorList>
    </citation>
    <scope>NUCLEOTIDE SEQUENCE [LARGE SCALE GENOMIC DNA]</scope>
    <source>
        <strain evidence="7 8">NBRC 106429</strain>
    </source>
</reference>
<name>A0A512DVW3_9PROT</name>
<feature type="transmembrane region" description="Helical" evidence="6">
    <location>
        <begin position="138"/>
        <end position="155"/>
    </location>
</feature>
<dbReference type="OrthoDB" id="7551433at2"/>
<keyword evidence="8" id="KW-1185">Reference proteome</keyword>
<gene>
    <name evidence="7" type="ORF">SAE02_47450</name>
</gene>
<dbReference type="PANTHER" id="PTHR30250">
    <property type="entry name" value="PST FAMILY PREDICTED COLANIC ACID TRANSPORTER"/>
    <property type="match status" value="1"/>
</dbReference>
<feature type="transmembrane region" description="Helical" evidence="6">
    <location>
        <begin position="43"/>
        <end position="61"/>
    </location>
</feature>
<feature type="transmembrane region" description="Helical" evidence="6">
    <location>
        <begin position="67"/>
        <end position="92"/>
    </location>
</feature>
<dbReference type="EMBL" id="BJYZ01000022">
    <property type="protein sequence ID" value="GEO40597.1"/>
    <property type="molecule type" value="Genomic_DNA"/>
</dbReference>
<organism evidence="7 8">
    <name type="scientific">Skermanella aerolata</name>
    <dbReference type="NCBI Taxonomy" id="393310"/>
    <lineage>
        <taxon>Bacteria</taxon>
        <taxon>Pseudomonadati</taxon>
        <taxon>Pseudomonadota</taxon>
        <taxon>Alphaproteobacteria</taxon>
        <taxon>Rhodospirillales</taxon>
        <taxon>Azospirillaceae</taxon>
        <taxon>Skermanella</taxon>
    </lineage>
</organism>
<keyword evidence="2" id="KW-1003">Cell membrane</keyword>
<comment type="subcellular location">
    <subcellularLocation>
        <location evidence="1">Cell membrane</location>
        <topology evidence="1">Multi-pass membrane protein</topology>
    </subcellularLocation>
</comment>
<proteinExistence type="predicted"/>
<keyword evidence="4 6" id="KW-1133">Transmembrane helix</keyword>
<keyword evidence="3 6" id="KW-0812">Transmembrane</keyword>
<dbReference type="InterPro" id="IPR050833">
    <property type="entry name" value="Poly_Biosynth_Transport"/>
</dbReference>
<evidence type="ECO:0000313" key="7">
    <source>
        <dbReference type="EMBL" id="GEO40597.1"/>
    </source>
</evidence>
<feature type="transmembrane region" description="Helical" evidence="6">
    <location>
        <begin position="356"/>
        <end position="378"/>
    </location>
</feature>
<evidence type="ECO:0000256" key="1">
    <source>
        <dbReference type="ARBA" id="ARBA00004651"/>
    </source>
</evidence>
<dbReference type="RefSeq" id="WP_044430567.1">
    <property type="nucleotide sequence ID" value="NZ_BJYZ01000022.1"/>
</dbReference>
<evidence type="ECO:0000256" key="4">
    <source>
        <dbReference type="ARBA" id="ARBA00022989"/>
    </source>
</evidence>